<sequence>MSSPDQEFEELDQDQDEGEKLRTGGAQHHRSGGCWIIILIVGLVVAALLYSGARIGSSGLKGVPGGGFDAGAKAYALAQEAEAYRRVNRSNANYCDFSVVLEDAQGNLATFPGLIYEGYGRENNKNHCEQKSLRYVQFNLFPDQVYPKLKNLHVIHIVVFSQVRVCDTCDEGFPAWQTTLQQLIKQKPGGENVSVDLSVWEIQAGSPSGFAPADYLYGPYTPGDPKPNTTKPINVRAQDVIQVYP</sequence>
<reference evidence="3 4" key="1">
    <citation type="journal article" date="2021" name="Int. J. Syst. Evol. Microbiol.">
        <title>Reticulibacter mediterranei gen. nov., sp. nov., within the new family Reticulibacteraceae fam. nov., and Ktedonospora formicarum gen. nov., sp. nov., Ktedonobacter robiniae sp. nov., Dictyobacter formicarum sp. nov. and Dictyobacter arantiisoli sp. nov., belonging to the class Ktedonobacteria.</title>
        <authorList>
            <person name="Yabe S."/>
            <person name="Zheng Y."/>
            <person name="Wang C.M."/>
            <person name="Sakai Y."/>
            <person name="Abe K."/>
            <person name="Yokota A."/>
            <person name="Donadio S."/>
            <person name="Cavaletti L."/>
            <person name="Monciardini P."/>
        </authorList>
    </citation>
    <scope>NUCLEOTIDE SEQUENCE [LARGE SCALE GENOMIC DNA]</scope>
    <source>
        <strain evidence="3 4">SOSP1-30</strain>
    </source>
</reference>
<keyword evidence="2" id="KW-0812">Transmembrane</keyword>
<evidence type="ECO:0000256" key="1">
    <source>
        <dbReference type="SAM" id="MobiDB-lite"/>
    </source>
</evidence>
<feature type="region of interest" description="Disordered" evidence="1">
    <location>
        <begin position="1"/>
        <end position="28"/>
    </location>
</feature>
<organism evidence="3 4">
    <name type="scientific">Ktedonobacter robiniae</name>
    <dbReference type="NCBI Taxonomy" id="2778365"/>
    <lineage>
        <taxon>Bacteria</taxon>
        <taxon>Bacillati</taxon>
        <taxon>Chloroflexota</taxon>
        <taxon>Ktedonobacteria</taxon>
        <taxon>Ktedonobacterales</taxon>
        <taxon>Ktedonobacteraceae</taxon>
        <taxon>Ktedonobacter</taxon>
    </lineage>
</organism>
<dbReference type="Proteomes" id="UP000654345">
    <property type="component" value="Unassembled WGS sequence"/>
</dbReference>
<accession>A0ABQ3UVM1</accession>
<keyword evidence="4" id="KW-1185">Reference proteome</keyword>
<evidence type="ECO:0000313" key="3">
    <source>
        <dbReference type="EMBL" id="GHO56731.1"/>
    </source>
</evidence>
<name>A0ABQ3UVM1_9CHLR</name>
<feature type="transmembrane region" description="Helical" evidence="2">
    <location>
        <begin position="32"/>
        <end position="53"/>
    </location>
</feature>
<keyword evidence="2" id="KW-0472">Membrane</keyword>
<feature type="compositionally biased region" description="Acidic residues" evidence="1">
    <location>
        <begin position="1"/>
        <end position="17"/>
    </location>
</feature>
<dbReference type="EMBL" id="BNJG01000002">
    <property type="protein sequence ID" value="GHO56731.1"/>
    <property type="molecule type" value="Genomic_DNA"/>
</dbReference>
<evidence type="ECO:0000256" key="2">
    <source>
        <dbReference type="SAM" id="Phobius"/>
    </source>
</evidence>
<dbReference type="RefSeq" id="WP_201373193.1">
    <property type="nucleotide sequence ID" value="NZ_BNJG01000002.1"/>
</dbReference>
<protein>
    <submittedName>
        <fullName evidence="3">Uncharacterized protein</fullName>
    </submittedName>
</protein>
<keyword evidence="2" id="KW-1133">Transmembrane helix</keyword>
<gene>
    <name evidence="3" type="ORF">KSB_52060</name>
</gene>
<comment type="caution">
    <text evidence="3">The sequence shown here is derived from an EMBL/GenBank/DDBJ whole genome shotgun (WGS) entry which is preliminary data.</text>
</comment>
<evidence type="ECO:0000313" key="4">
    <source>
        <dbReference type="Proteomes" id="UP000654345"/>
    </source>
</evidence>
<proteinExistence type="predicted"/>